<evidence type="ECO:0000256" key="5">
    <source>
        <dbReference type="ARBA" id="ARBA00022525"/>
    </source>
</evidence>
<evidence type="ECO:0000313" key="12">
    <source>
        <dbReference type="Proteomes" id="UP001500399"/>
    </source>
</evidence>
<proteinExistence type="inferred from homology"/>
<sequence length="582" mass="63922">MRSTFAGLNTMVRGIQNNQLSLDTTGHNITNASTEGYSRQRVDSAATNYQERPSLYGGVYVGGGVDVVALNRARNIYADKQYWSENSAQNLYKTYKTNFDKVETIFNDSKKTGILDAMQQFYSSWVNLSDYASDAASRTSVLTKGNNLVDRIKTAAKQLQGQIEAQYNEIGIQLGKLNNLTKEIAQLNKNITLAETNGGKANDLRDQRDLLVDKLSEITNVNVYEEANGQYTVVSNGMSLVQRENSLTLELSEPMNNMQYGISDFSIRVREAGGIGYVPQSGILKALSDTIVQDKGHIDQLADISATLLTTFNDVHKLGVGIDKEQTSWMNFFGQNAFTSPTGTAYDQMQYTWHVDNNTGERWMEAVGATVTRTKTPGPPAQTTVTTAASAATPQDRLRSMQIINALKVSDELTAPGGQNLVAARQIVNKTTGNRVTPSLSASGSTYTYNDEWVNGTGDGTMAVELSKLFNIDQATAENPRGSLNPRGTTRPVSTISINQYYNGMMSKLGANAENIDKTMKQQDDLMTQISQWRQSTSGVDWNEELTNMLKFQTGYGACSRVLTSMDEMLDKLINGTGMVGR</sequence>
<evidence type="ECO:0000313" key="11">
    <source>
        <dbReference type="EMBL" id="GAA0211445.1"/>
    </source>
</evidence>
<accession>A0ABN0T3J2</accession>
<organism evidence="11 12">
    <name type="scientific">Selenomonas dianae</name>
    <dbReference type="NCBI Taxonomy" id="135079"/>
    <lineage>
        <taxon>Bacteria</taxon>
        <taxon>Bacillati</taxon>
        <taxon>Bacillota</taxon>
        <taxon>Negativicutes</taxon>
        <taxon>Selenomonadales</taxon>
        <taxon>Selenomonadaceae</taxon>
        <taxon>Selenomonas</taxon>
    </lineage>
</organism>
<dbReference type="PANTHER" id="PTHR30033">
    <property type="entry name" value="FLAGELLAR HOOK-ASSOCIATED PROTEIN 1"/>
    <property type="match status" value="1"/>
</dbReference>
<comment type="similarity">
    <text evidence="3 7">Belongs to the flagella basal body rod proteins family.</text>
</comment>
<evidence type="ECO:0000259" key="9">
    <source>
        <dbReference type="Pfam" id="PF06429"/>
    </source>
</evidence>
<comment type="subcellular location">
    <subcellularLocation>
        <location evidence="1 7">Bacterial flagellum</location>
    </subcellularLocation>
    <subcellularLocation>
        <location evidence="2 7">Secreted</location>
    </subcellularLocation>
</comment>
<evidence type="ECO:0000256" key="6">
    <source>
        <dbReference type="ARBA" id="ARBA00023143"/>
    </source>
</evidence>
<dbReference type="RefSeq" id="WP_304987025.1">
    <property type="nucleotide sequence ID" value="NZ_BAAACR010000008.1"/>
</dbReference>
<keyword evidence="8" id="KW-0175">Coiled coil</keyword>
<dbReference type="EMBL" id="BAAACR010000008">
    <property type="protein sequence ID" value="GAA0211445.1"/>
    <property type="molecule type" value="Genomic_DNA"/>
</dbReference>
<dbReference type="InterPro" id="IPR053927">
    <property type="entry name" value="FlgK_helical"/>
</dbReference>
<evidence type="ECO:0000256" key="3">
    <source>
        <dbReference type="ARBA" id="ARBA00009677"/>
    </source>
</evidence>
<dbReference type="PRINTS" id="PR01005">
    <property type="entry name" value="FLGHOOKAP1"/>
</dbReference>
<dbReference type="InterPro" id="IPR010930">
    <property type="entry name" value="Flg_bb/hook_C_dom"/>
</dbReference>
<dbReference type="Pfam" id="PF06429">
    <property type="entry name" value="Flg_bbr_C"/>
    <property type="match status" value="1"/>
</dbReference>
<evidence type="ECO:0000256" key="2">
    <source>
        <dbReference type="ARBA" id="ARBA00004613"/>
    </source>
</evidence>
<keyword evidence="12" id="KW-1185">Reference proteome</keyword>
<feature type="domain" description="Flagellar hook-associated protein FlgK helical" evidence="10">
    <location>
        <begin position="100"/>
        <end position="326"/>
    </location>
</feature>
<comment type="caution">
    <text evidence="11">The sequence shown here is derived from an EMBL/GenBank/DDBJ whole genome shotgun (WGS) entry which is preliminary data.</text>
</comment>
<keyword evidence="6 7" id="KW-0975">Bacterial flagellum</keyword>
<feature type="coiled-coil region" evidence="8">
    <location>
        <begin position="149"/>
        <end position="197"/>
    </location>
</feature>
<dbReference type="Proteomes" id="UP001500399">
    <property type="component" value="Unassembled WGS sequence"/>
</dbReference>
<evidence type="ECO:0000256" key="7">
    <source>
        <dbReference type="RuleBase" id="RU362065"/>
    </source>
</evidence>
<evidence type="ECO:0000256" key="8">
    <source>
        <dbReference type="SAM" id="Coils"/>
    </source>
</evidence>
<dbReference type="InterPro" id="IPR002371">
    <property type="entry name" value="FlgK"/>
</dbReference>
<dbReference type="SUPFAM" id="SSF64518">
    <property type="entry name" value="Phase 1 flagellin"/>
    <property type="match status" value="1"/>
</dbReference>
<keyword evidence="5 7" id="KW-0964">Secreted</keyword>
<dbReference type="NCBIfam" id="TIGR02492">
    <property type="entry name" value="flgK_ends"/>
    <property type="match status" value="1"/>
</dbReference>
<evidence type="ECO:0000256" key="1">
    <source>
        <dbReference type="ARBA" id="ARBA00004365"/>
    </source>
</evidence>
<dbReference type="Pfam" id="PF22638">
    <property type="entry name" value="FlgK_D1"/>
    <property type="match status" value="1"/>
</dbReference>
<name>A0ABN0T3J2_9FIRM</name>
<dbReference type="PANTHER" id="PTHR30033:SF1">
    <property type="entry name" value="FLAGELLAR HOOK-ASSOCIATED PROTEIN 1"/>
    <property type="match status" value="1"/>
</dbReference>
<protein>
    <recommendedName>
        <fullName evidence="4 7">Flagellar hook-associated protein 1</fullName>
        <shortName evidence="7">HAP1</shortName>
    </recommendedName>
</protein>
<evidence type="ECO:0000259" key="10">
    <source>
        <dbReference type="Pfam" id="PF22638"/>
    </source>
</evidence>
<evidence type="ECO:0000256" key="4">
    <source>
        <dbReference type="ARBA" id="ARBA00016244"/>
    </source>
</evidence>
<gene>
    <name evidence="7" type="primary">flgK</name>
    <name evidence="11" type="ORF">GCM10008919_13440</name>
</gene>
<reference evidence="11 12" key="1">
    <citation type="journal article" date="2019" name="Int. J. Syst. Evol. Microbiol.">
        <title>The Global Catalogue of Microorganisms (GCM) 10K type strain sequencing project: providing services to taxonomists for standard genome sequencing and annotation.</title>
        <authorList>
            <consortium name="The Broad Institute Genomics Platform"/>
            <consortium name="The Broad Institute Genome Sequencing Center for Infectious Disease"/>
            <person name="Wu L."/>
            <person name="Ma J."/>
        </authorList>
    </citation>
    <scope>NUCLEOTIDE SEQUENCE [LARGE SCALE GENOMIC DNA]</scope>
    <source>
        <strain evidence="11 12">JCM 8542</strain>
    </source>
</reference>
<feature type="domain" description="Flagellar basal-body/hook protein C-terminal" evidence="9">
    <location>
        <begin position="536"/>
        <end position="575"/>
    </location>
</feature>